<dbReference type="OrthoDB" id="6770025at2759"/>
<organism evidence="2 3">
    <name type="scientific">Sitophilus oryzae</name>
    <name type="common">Rice weevil</name>
    <name type="synonym">Curculio oryzae</name>
    <dbReference type="NCBI Taxonomy" id="7048"/>
    <lineage>
        <taxon>Eukaryota</taxon>
        <taxon>Metazoa</taxon>
        <taxon>Ecdysozoa</taxon>
        <taxon>Arthropoda</taxon>
        <taxon>Hexapoda</taxon>
        <taxon>Insecta</taxon>
        <taxon>Pterygota</taxon>
        <taxon>Neoptera</taxon>
        <taxon>Endopterygota</taxon>
        <taxon>Coleoptera</taxon>
        <taxon>Polyphaga</taxon>
        <taxon>Cucujiformia</taxon>
        <taxon>Curculionidae</taxon>
        <taxon>Dryophthorinae</taxon>
        <taxon>Sitophilus</taxon>
    </lineage>
</organism>
<dbReference type="Proteomes" id="UP000504635">
    <property type="component" value="Unplaced"/>
</dbReference>
<dbReference type="InParanoid" id="A0A6J2YSW7"/>
<sequence length="239" mass="28165">MRYHCGLNVALVLLGFCLFLEVVVGGYSDTLLPAKELRDRDHRTMRVNLRVGKRFGESGYDEDEAPRRRMLPRLRTGKRFYHTEHLTPTTLPQNTDTDFDKTPLELIKVINKREIHNPKRRLRLVVRPGKRSFENQDPLQYYNDRRDENMQDIKRSTEFLLRPRVGKLDKNFQMRSVDKRNDPKATDLWFGPRIGRSSDETFEGIPWNYVIFNANNIPKTPMFKGSNDLEEPLNDETVE</sequence>
<keyword evidence="1" id="KW-0732">Signal</keyword>
<dbReference type="KEGG" id="soy:115890969"/>
<proteinExistence type="predicted"/>
<dbReference type="RefSeq" id="XP_030767198.1">
    <property type="nucleotide sequence ID" value="XM_030911338.1"/>
</dbReference>
<feature type="chain" id="PRO_5027095596" evidence="1">
    <location>
        <begin position="26"/>
        <end position="239"/>
    </location>
</feature>
<protein>
    <submittedName>
        <fullName evidence="3">Uncharacterized protein LOC115890969 isoform X1</fullName>
    </submittedName>
</protein>
<name>A0A6J2YSW7_SITOR</name>
<dbReference type="AlphaFoldDB" id="A0A6J2YSW7"/>
<accession>A0A6J2YSW7</accession>
<gene>
    <name evidence="3" type="primary">LOC115890969</name>
</gene>
<evidence type="ECO:0000256" key="1">
    <source>
        <dbReference type="SAM" id="SignalP"/>
    </source>
</evidence>
<keyword evidence="2" id="KW-1185">Reference proteome</keyword>
<reference evidence="3" key="1">
    <citation type="submission" date="2025-08" db="UniProtKB">
        <authorList>
            <consortium name="RefSeq"/>
        </authorList>
    </citation>
    <scope>IDENTIFICATION</scope>
    <source>
        <tissue evidence="3">Gonads</tissue>
    </source>
</reference>
<feature type="signal peptide" evidence="1">
    <location>
        <begin position="1"/>
        <end position="25"/>
    </location>
</feature>
<evidence type="ECO:0000313" key="3">
    <source>
        <dbReference type="RefSeq" id="XP_030767198.1"/>
    </source>
</evidence>
<dbReference type="GeneID" id="115890969"/>
<evidence type="ECO:0000313" key="2">
    <source>
        <dbReference type="Proteomes" id="UP000504635"/>
    </source>
</evidence>